<name>A0A402DR81_9CELL</name>
<dbReference type="Pfam" id="PF02754">
    <property type="entry name" value="CCG"/>
    <property type="match status" value="2"/>
</dbReference>
<evidence type="ECO:0000259" key="8">
    <source>
        <dbReference type="PROSITE" id="PS51379"/>
    </source>
</evidence>
<keyword evidence="2" id="KW-0479">Metal-binding</keyword>
<evidence type="ECO:0000256" key="4">
    <source>
        <dbReference type="ARBA" id="ARBA00023004"/>
    </source>
</evidence>
<dbReference type="GO" id="GO:0016491">
    <property type="term" value="F:oxidoreductase activity"/>
    <property type="evidence" value="ECO:0007669"/>
    <property type="project" value="UniProtKB-KW"/>
</dbReference>
<feature type="region of interest" description="Disordered" evidence="6">
    <location>
        <begin position="1"/>
        <end position="30"/>
    </location>
</feature>
<accession>A0A402DR81</accession>
<keyword evidence="7" id="KW-0812">Transmembrane</keyword>
<dbReference type="SUPFAM" id="SSF46548">
    <property type="entry name" value="alpha-helical ferredoxin"/>
    <property type="match status" value="1"/>
</dbReference>
<evidence type="ECO:0000313" key="10">
    <source>
        <dbReference type="Proteomes" id="UP000289954"/>
    </source>
</evidence>
<dbReference type="GO" id="GO:0005886">
    <property type="term" value="C:plasma membrane"/>
    <property type="evidence" value="ECO:0007669"/>
    <property type="project" value="TreeGrafter"/>
</dbReference>
<dbReference type="InterPro" id="IPR004017">
    <property type="entry name" value="Cys_rich_dom"/>
</dbReference>
<dbReference type="InterPro" id="IPR009051">
    <property type="entry name" value="Helical_ferredxn"/>
</dbReference>
<dbReference type="InterPro" id="IPR017896">
    <property type="entry name" value="4Fe4S_Fe-S-bd"/>
</dbReference>
<dbReference type="GO" id="GO:0051539">
    <property type="term" value="F:4 iron, 4 sulfur cluster binding"/>
    <property type="evidence" value="ECO:0007669"/>
    <property type="project" value="UniProtKB-KW"/>
</dbReference>
<evidence type="ECO:0000313" key="9">
    <source>
        <dbReference type="EMBL" id="GCE76596.1"/>
    </source>
</evidence>
<evidence type="ECO:0000256" key="1">
    <source>
        <dbReference type="ARBA" id="ARBA00022485"/>
    </source>
</evidence>
<keyword evidence="7" id="KW-0472">Membrane</keyword>
<sequence length="802" mass="84799">MVKSLPTHFPCSSHAPPKDGAGRGADVPGARPPGDYRVRVNALQWVCLGIVVVSTVVGVALFSRGVVAIVRTVRVGRSAPGRSGPVGTRLATLLREVVGHGRFQHRPVVRAAHWVVMVSFPLLVLTLVAGYGQVVDPTWALPLIGHLWPVEWVIEAFAWAALVGIVALFVLRLRISPRGDEPQRRRSRFFGSNQAQAYFVEATVFAVVAAVLVLRGLEYALLAQEGHDGLGLHFPLTAWFGGWWAGAPTDVLRDAVVVAATVKIAISMSWFVVVGLQPTMGVAWHRFLAVVNVYARREAAGGPALGPLAPLTLADGTAVDLAALEDLPDDARLGAGAIEDLSWKQLLDTATCTECGRCQDQCPAWATGKPLSPKLVMLSLRDHAAATAPYLRAAAAAGGLTPDEAAPVDRRAAGEDDPHAGVDLVGAGVIDPEALWACTTCGACVQQCPVDIEHVDTIVDVRRYQVLMESAFPKELGGTFTKLERQGNPWGLPARARLDWAKGLDFEVPVVGADVESAADVDYLFWVGCAGAYEDRAKKTTRAVAELLHTAGVSFAVLGDGETCTGDPARRAGNELLYQMLASQNVEVLTEVGAQRIVVTCAHCFNTISREYPQLGGRFEVLHHTELLNRLVADGRLVPVEPPADAASSAPGQRITYHDPCYLGRHNQVYTPPRELLAAIPGVELAEMPRNRETSFCCGAGGARMWMEESTGTRINATRASEAMGTGADVVATACPYCTVMLADGVAAVAAAGAAVEPVGTHAPAGAPAVAADGTPARAAVGVPEVADIAVLLRDSLRAPTP</sequence>
<feature type="transmembrane region" description="Helical" evidence="7">
    <location>
        <begin position="42"/>
        <end position="62"/>
    </location>
</feature>
<keyword evidence="5" id="KW-0411">Iron-sulfur</keyword>
<evidence type="ECO:0000256" key="5">
    <source>
        <dbReference type="ARBA" id="ARBA00023014"/>
    </source>
</evidence>
<dbReference type="GO" id="GO:0046872">
    <property type="term" value="F:metal ion binding"/>
    <property type="evidence" value="ECO:0007669"/>
    <property type="project" value="UniProtKB-KW"/>
</dbReference>
<comment type="caution">
    <text evidence="9">The sequence shown here is derived from an EMBL/GenBank/DDBJ whole genome shotgun (WGS) entry which is preliminary data.</text>
</comment>
<gene>
    <name evidence="9" type="ORF">CBZ_16520</name>
</gene>
<protein>
    <submittedName>
        <fullName evidence="9">Fe-S oxidoreductase</fullName>
    </submittedName>
</protein>
<feature type="transmembrane region" description="Helical" evidence="7">
    <location>
        <begin position="255"/>
        <end position="276"/>
    </location>
</feature>
<dbReference type="PROSITE" id="PS51379">
    <property type="entry name" value="4FE4S_FER_2"/>
    <property type="match status" value="2"/>
</dbReference>
<evidence type="ECO:0000256" key="3">
    <source>
        <dbReference type="ARBA" id="ARBA00023002"/>
    </source>
</evidence>
<proteinExistence type="predicted"/>
<dbReference type="PANTHER" id="PTHR43255:SF1">
    <property type="entry name" value="IRON-SULFUR-BINDING OXIDOREDUCTASE FADF-RELATED"/>
    <property type="match status" value="1"/>
</dbReference>
<dbReference type="InterPro" id="IPR051460">
    <property type="entry name" value="HdrC_iron-sulfur_subunit"/>
</dbReference>
<keyword evidence="7" id="KW-1133">Transmembrane helix</keyword>
<feature type="domain" description="4Fe-4S ferredoxin-type" evidence="8">
    <location>
        <begin position="426"/>
        <end position="458"/>
    </location>
</feature>
<evidence type="ECO:0000256" key="2">
    <source>
        <dbReference type="ARBA" id="ARBA00022723"/>
    </source>
</evidence>
<keyword evidence="1" id="KW-0004">4Fe-4S</keyword>
<evidence type="ECO:0000256" key="6">
    <source>
        <dbReference type="SAM" id="MobiDB-lite"/>
    </source>
</evidence>
<evidence type="ECO:0000256" key="7">
    <source>
        <dbReference type="SAM" id="Phobius"/>
    </source>
</evidence>
<dbReference type="Pfam" id="PF13187">
    <property type="entry name" value="Fer4_9"/>
    <property type="match status" value="1"/>
</dbReference>
<keyword evidence="4" id="KW-0408">Iron</keyword>
<dbReference type="Gene3D" id="1.10.1060.10">
    <property type="entry name" value="Alpha-helical ferredoxin"/>
    <property type="match status" value="1"/>
</dbReference>
<dbReference type="Proteomes" id="UP000289954">
    <property type="component" value="Unassembled WGS sequence"/>
</dbReference>
<feature type="transmembrane region" description="Helical" evidence="7">
    <location>
        <begin position="152"/>
        <end position="175"/>
    </location>
</feature>
<organism evidence="9 10">
    <name type="scientific">Cellulomonas biazotea</name>
    <dbReference type="NCBI Taxonomy" id="1709"/>
    <lineage>
        <taxon>Bacteria</taxon>
        <taxon>Bacillati</taxon>
        <taxon>Actinomycetota</taxon>
        <taxon>Actinomycetes</taxon>
        <taxon>Micrococcales</taxon>
        <taxon>Cellulomonadaceae</taxon>
        <taxon>Cellulomonas</taxon>
    </lineage>
</organism>
<dbReference type="InterPro" id="IPR017900">
    <property type="entry name" value="4Fe4S_Fe_S_CS"/>
</dbReference>
<dbReference type="AlphaFoldDB" id="A0A402DR81"/>
<keyword evidence="10" id="KW-1185">Reference proteome</keyword>
<feature type="transmembrane region" description="Helical" evidence="7">
    <location>
        <begin position="111"/>
        <end position="132"/>
    </location>
</feature>
<feature type="domain" description="4Fe-4S ferredoxin-type" evidence="8">
    <location>
        <begin position="343"/>
        <end position="372"/>
    </location>
</feature>
<dbReference type="PANTHER" id="PTHR43255">
    <property type="entry name" value="IRON-SULFUR-BINDING OXIDOREDUCTASE FADF-RELATED-RELATED"/>
    <property type="match status" value="1"/>
</dbReference>
<dbReference type="EMBL" id="BIMR01000112">
    <property type="protein sequence ID" value="GCE76596.1"/>
    <property type="molecule type" value="Genomic_DNA"/>
</dbReference>
<feature type="transmembrane region" description="Helical" evidence="7">
    <location>
        <begin position="195"/>
        <end position="214"/>
    </location>
</feature>
<reference evidence="9 10" key="1">
    <citation type="submission" date="2019-01" db="EMBL/GenBank/DDBJ databases">
        <title>Draft genome sequence of Cellulomonas takizawaensis strain TKZ-21.</title>
        <authorList>
            <person name="Yamamura H."/>
            <person name="Hayashi T."/>
            <person name="Hamada M."/>
            <person name="Serisawa Y."/>
            <person name="Matsuyama K."/>
            <person name="Nakagawa Y."/>
            <person name="Otoguro M."/>
            <person name="Yanagida F."/>
            <person name="Hayakawa M."/>
        </authorList>
    </citation>
    <scope>NUCLEOTIDE SEQUENCE [LARGE SCALE GENOMIC DNA]</scope>
    <source>
        <strain evidence="9 10">NBRC12680</strain>
    </source>
</reference>
<keyword evidence="3" id="KW-0560">Oxidoreductase</keyword>
<dbReference type="PROSITE" id="PS00198">
    <property type="entry name" value="4FE4S_FER_1"/>
    <property type="match status" value="1"/>
</dbReference>